<evidence type="ECO:0000256" key="1">
    <source>
        <dbReference type="SAM" id="Phobius"/>
    </source>
</evidence>
<gene>
    <name evidence="2" type="ORF">B0I18_101360</name>
</gene>
<protein>
    <submittedName>
        <fullName evidence="2">Uncharacterized protein</fullName>
    </submittedName>
</protein>
<feature type="transmembrane region" description="Helical" evidence="1">
    <location>
        <begin position="81"/>
        <end position="105"/>
    </location>
</feature>
<keyword evidence="1" id="KW-0812">Transmembrane</keyword>
<evidence type="ECO:0000313" key="2">
    <source>
        <dbReference type="EMBL" id="PSK94205.1"/>
    </source>
</evidence>
<evidence type="ECO:0000313" key="3">
    <source>
        <dbReference type="Proteomes" id="UP000240572"/>
    </source>
</evidence>
<dbReference type="RefSeq" id="WP_106520928.1">
    <property type="nucleotide sequence ID" value="NZ_PYGD01000001.1"/>
</dbReference>
<sequence>MITIPYAGWCFVIALAVVFLSSWLMGRQSRFLFTKDPIRRGFSMFELQFPAKSFDLENLINGIYALPEDARRTIKALRIQLLLDYILFIPAAYGGIFVLCMHLASDMETAVGHYWFTGLAWAQLIPFILDYIENTYFWIMIGKRDIPVPRPTPFEPEKTSRSFRAMQWLEIFKWGLPLLAFACCLSLLAYLWLSGKCWG</sequence>
<organism evidence="2 3">
    <name type="scientific">Taibaiella chishuiensis</name>
    <dbReference type="NCBI Taxonomy" id="1434707"/>
    <lineage>
        <taxon>Bacteria</taxon>
        <taxon>Pseudomonadati</taxon>
        <taxon>Bacteroidota</taxon>
        <taxon>Chitinophagia</taxon>
        <taxon>Chitinophagales</taxon>
        <taxon>Chitinophagaceae</taxon>
        <taxon>Taibaiella</taxon>
    </lineage>
</organism>
<name>A0A2P8DAG7_9BACT</name>
<dbReference type="OrthoDB" id="661748at2"/>
<reference evidence="2 3" key="1">
    <citation type="submission" date="2018-03" db="EMBL/GenBank/DDBJ databases">
        <title>Genomic Encyclopedia of Type Strains, Phase III (KMG-III): the genomes of soil and plant-associated and newly described type strains.</title>
        <authorList>
            <person name="Whitman W."/>
        </authorList>
    </citation>
    <scope>NUCLEOTIDE SEQUENCE [LARGE SCALE GENOMIC DNA]</scope>
    <source>
        <strain evidence="2 3">CGMCC 1.12700</strain>
    </source>
</reference>
<keyword evidence="1" id="KW-1133">Transmembrane helix</keyword>
<feature type="transmembrane region" description="Helical" evidence="1">
    <location>
        <begin position="6"/>
        <end position="25"/>
    </location>
</feature>
<accession>A0A2P8DAG7</accession>
<dbReference type="EMBL" id="PYGD01000001">
    <property type="protein sequence ID" value="PSK94205.1"/>
    <property type="molecule type" value="Genomic_DNA"/>
</dbReference>
<proteinExistence type="predicted"/>
<feature type="transmembrane region" description="Helical" evidence="1">
    <location>
        <begin position="111"/>
        <end position="132"/>
    </location>
</feature>
<keyword evidence="3" id="KW-1185">Reference proteome</keyword>
<dbReference type="Proteomes" id="UP000240572">
    <property type="component" value="Unassembled WGS sequence"/>
</dbReference>
<dbReference type="AlphaFoldDB" id="A0A2P8DAG7"/>
<comment type="caution">
    <text evidence="2">The sequence shown here is derived from an EMBL/GenBank/DDBJ whole genome shotgun (WGS) entry which is preliminary data.</text>
</comment>
<keyword evidence="1" id="KW-0472">Membrane</keyword>
<feature type="transmembrane region" description="Helical" evidence="1">
    <location>
        <begin position="171"/>
        <end position="193"/>
    </location>
</feature>